<sequence length="137" mass="15668">MAFALTGLLMNNPQVHVLWSPISSYLDSLSSQTPPRSIPSLSTTLVKQLQQKLAFLQDMAAFVRPSDLVRTPFESCKVREFDGCLTLVVNAPKEKQKKRRIIKPFTIHPHNSDVEICPLQCFKALKALWEKTQKWQF</sequence>
<evidence type="ECO:0000313" key="2">
    <source>
        <dbReference type="Proteomes" id="UP000650833"/>
    </source>
</evidence>
<name>A0A8H7RC62_9FUNG</name>
<reference evidence="1" key="1">
    <citation type="submission" date="2020-12" db="EMBL/GenBank/DDBJ databases">
        <title>Metabolic potential, ecology and presence of endohyphal bacteria is reflected in genomic diversity of Mucoromycotina.</title>
        <authorList>
            <person name="Muszewska A."/>
            <person name="Okrasinska A."/>
            <person name="Steczkiewicz K."/>
            <person name="Drgas O."/>
            <person name="Orlowska M."/>
            <person name="Perlinska-Lenart U."/>
            <person name="Aleksandrzak-Piekarczyk T."/>
            <person name="Szatraj K."/>
            <person name="Zielenkiewicz U."/>
            <person name="Pilsyk S."/>
            <person name="Malc E."/>
            <person name="Mieczkowski P."/>
            <person name="Kruszewska J.S."/>
            <person name="Biernat P."/>
            <person name="Pawlowska J."/>
        </authorList>
    </citation>
    <scope>NUCLEOTIDE SEQUENCE</scope>
    <source>
        <strain evidence="1">CBS 226.32</strain>
    </source>
</reference>
<dbReference type="AlphaFoldDB" id="A0A8H7RC62"/>
<keyword evidence="2" id="KW-1185">Reference proteome</keyword>
<evidence type="ECO:0000313" key="1">
    <source>
        <dbReference type="EMBL" id="KAG2207790.1"/>
    </source>
</evidence>
<accession>A0A8H7RC62</accession>
<organism evidence="1 2">
    <name type="scientific">Mucor plumbeus</name>
    <dbReference type="NCBI Taxonomy" id="97098"/>
    <lineage>
        <taxon>Eukaryota</taxon>
        <taxon>Fungi</taxon>
        <taxon>Fungi incertae sedis</taxon>
        <taxon>Mucoromycota</taxon>
        <taxon>Mucoromycotina</taxon>
        <taxon>Mucoromycetes</taxon>
        <taxon>Mucorales</taxon>
        <taxon>Mucorineae</taxon>
        <taxon>Mucoraceae</taxon>
        <taxon>Mucor</taxon>
    </lineage>
</organism>
<comment type="caution">
    <text evidence="1">The sequence shown here is derived from an EMBL/GenBank/DDBJ whole genome shotgun (WGS) entry which is preliminary data.</text>
</comment>
<proteinExistence type="predicted"/>
<gene>
    <name evidence="1" type="ORF">INT46_001981</name>
</gene>
<dbReference type="OrthoDB" id="2288922at2759"/>
<dbReference type="Proteomes" id="UP000650833">
    <property type="component" value="Unassembled WGS sequence"/>
</dbReference>
<dbReference type="EMBL" id="JAEPRC010000123">
    <property type="protein sequence ID" value="KAG2207790.1"/>
    <property type="molecule type" value="Genomic_DNA"/>
</dbReference>
<protein>
    <submittedName>
        <fullName evidence="1">Uncharacterized protein</fullName>
    </submittedName>
</protein>